<feature type="compositionally biased region" description="Basic and acidic residues" evidence="3">
    <location>
        <begin position="212"/>
        <end position="224"/>
    </location>
</feature>
<protein>
    <submittedName>
        <fullName evidence="5 7">Leucine-rich repeat domain containing protein</fullName>
    </submittedName>
</protein>
<dbReference type="PANTHER" id="PTHR48051">
    <property type="match status" value="1"/>
</dbReference>
<keyword evidence="4" id="KW-0472">Membrane</keyword>
<evidence type="ECO:0000313" key="7">
    <source>
        <dbReference type="WBParaSite" id="HCON_00091880-00001"/>
    </source>
</evidence>
<dbReference type="InterPro" id="IPR003591">
    <property type="entry name" value="Leu-rich_rpt_typical-subtyp"/>
</dbReference>
<keyword evidence="1" id="KW-0433">Leucine-rich repeat</keyword>
<dbReference type="PROSITE" id="PS51450">
    <property type="entry name" value="LRR"/>
    <property type="match status" value="1"/>
</dbReference>
<keyword evidence="6" id="KW-1185">Reference proteome</keyword>
<dbReference type="OrthoDB" id="1394818at2759"/>
<keyword evidence="4" id="KW-0812">Transmembrane</keyword>
<dbReference type="PANTHER" id="PTHR48051:SF1">
    <property type="entry name" value="RAS SUPPRESSOR PROTEIN 1"/>
    <property type="match status" value="1"/>
</dbReference>
<reference evidence="5" key="1">
    <citation type="submission" date="2013-03" db="EMBL/GenBank/DDBJ databases">
        <authorList>
            <person name="Aslett M."/>
        </authorList>
    </citation>
    <scope>NUCLEOTIDE SEQUENCE [LARGE SCALE GENOMIC DNA]</scope>
    <source>
        <strain evidence="5">ISE/inbred ISE</strain>
    </source>
</reference>
<keyword evidence="4" id="KW-1133">Transmembrane helix</keyword>
<dbReference type="Pfam" id="PF13855">
    <property type="entry name" value="LRR_8"/>
    <property type="match status" value="1"/>
</dbReference>
<dbReference type="Gene3D" id="3.80.10.10">
    <property type="entry name" value="Ribonuclease Inhibitor"/>
    <property type="match status" value="1"/>
</dbReference>
<evidence type="ECO:0000313" key="6">
    <source>
        <dbReference type="Proteomes" id="UP000025227"/>
    </source>
</evidence>
<feature type="region of interest" description="Disordered" evidence="3">
    <location>
        <begin position="169"/>
        <end position="227"/>
    </location>
</feature>
<reference evidence="5" key="2">
    <citation type="submission" date="2013-05" db="EMBL/GenBank/DDBJ databases">
        <title>The genome and transcriptome of Haemonchus contortus: a key model parasite for drug and vaccine discovery.</title>
        <authorList>
            <person name="Laing R."/>
            <person name="Kikuchi T."/>
            <person name="Martinelli A."/>
            <person name="Tsai I.J."/>
            <person name="Beech R.N."/>
            <person name="Redman E."/>
            <person name="Holroyd N."/>
            <person name="Bartley D.J."/>
            <person name="Beasley H."/>
            <person name="Britton C."/>
            <person name="Curran D."/>
            <person name="Devaney E."/>
            <person name="Gilabert A."/>
            <person name="Jackson F."/>
            <person name="Hunt M."/>
            <person name="Johnston S."/>
            <person name="Kryukov I."/>
            <person name="Li K."/>
            <person name="Morrison A.A."/>
            <person name="Reid A.J."/>
            <person name="Sargison N."/>
            <person name="Saunders G."/>
            <person name="Wasmuth J.D."/>
            <person name="Wolstenholme A."/>
            <person name="Berriman M."/>
            <person name="Gilleard J.S."/>
            <person name="Cotton J.A."/>
        </authorList>
    </citation>
    <scope>NUCLEOTIDE SEQUENCE [LARGE SCALE GENOMIC DNA]</scope>
    <source>
        <strain evidence="5">ISE/inbred ISE</strain>
    </source>
</reference>
<evidence type="ECO:0000256" key="2">
    <source>
        <dbReference type="ARBA" id="ARBA00022737"/>
    </source>
</evidence>
<organism evidence="5">
    <name type="scientific">Haemonchus contortus</name>
    <name type="common">Barber pole worm</name>
    <dbReference type="NCBI Taxonomy" id="6289"/>
    <lineage>
        <taxon>Eukaryota</taxon>
        <taxon>Metazoa</taxon>
        <taxon>Ecdysozoa</taxon>
        <taxon>Nematoda</taxon>
        <taxon>Chromadorea</taxon>
        <taxon>Rhabditida</taxon>
        <taxon>Rhabditina</taxon>
        <taxon>Rhabditomorpha</taxon>
        <taxon>Strongyloidea</taxon>
        <taxon>Trichostrongylidae</taxon>
        <taxon>Haemonchus</taxon>
    </lineage>
</organism>
<dbReference type="OMA" id="WIVDKWV"/>
<dbReference type="AlphaFoldDB" id="W6NAB5"/>
<feature type="compositionally biased region" description="Low complexity" evidence="3">
    <location>
        <begin position="192"/>
        <end position="209"/>
    </location>
</feature>
<dbReference type="InterPro" id="IPR050216">
    <property type="entry name" value="LRR_domain-containing"/>
</dbReference>
<dbReference type="GO" id="GO:0005737">
    <property type="term" value="C:cytoplasm"/>
    <property type="evidence" value="ECO:0007669"/>
    <property type="project" value="TreeGrafter"/>
</dbReference>
<evidence type="ECO:0000313" key="5">
    <source>
        <dbReference type="EMBL" id="CDL94233.1"/>
    </source>
</evidence>
<reference evidence="7" key="3">
    <citation type="submission" date="2020-12" db="UniProtKB">
        <authorList>
            <consortium name="WormBaseParasite"/>
        </authorList>
    </citation>
    <scope>IDENTIFICATION</scope>
    <source>
        <strain evidence="7">MHco3</strain>
    </source>
</reference>
<evidence type="ECO:0000256" key="4">
    <source>
        <dbReference type="SAM" id="Phobius"/>
    </source>
</evidence>
<proteinExistence type="predicted"/>
<keyword evidence="2" id="KW-0677">Repeat</keyword>
<evidence type="ECO:0000256" key="1">
    <source>
        <dbReference type="ARBA" id="ARBA00022614"/>
    </source>
</evidence>
<dbReference type="WBParaSite" id="HCON_00091880-00001">
    <property type="protein sequence ID" value="HCON_00091880-00001"/>
    <property type="gene ID" value="HCON_00091880"/>
</dbReference>
<dbReference type="Proteomes" id="UP000025227">
    <property type="component" value="Unplaced"/>
</dbReference>
<dbReference type="SUPFAM" id="SSF52058">
    <property type="entry name" value="L domain-like"/>
    <property type="match status" value="1"/>
</dbReference>
<dbReference type="SMART" id="SM00369">
    <property type="entry name" value="LRR_TYP"/>
    <property type="match status" value="3"/>
</dbReference>
<accession>W6NAB5</accession>
<dbReference type="InterPro" id="IPR001611">
    <property type="entry name" value="Leu-rich_rpt"/>
</dbReference>
<dbReference type="InterPro" id="IPR032675">
    <property type="entry name" value="LRR_dom_sf"/>
</dbReference>
<sequence>MTELSLKELKDLAEDNEIDLSARGLTAVPKSLPQIPRLTHIDLGSNKITVLPASLCMMTRLVRLELGSNLLDHLPDNIGTLVHLEHLDLYNNQIEELPLSFSNLNALRWLDLKKNPLSPELLKVTGNCGSEKECRQAALNVVSYMKELHKVHNIQMLKQQKVHEKIQEVKEAKEPTHKNKKKHHSKKEDAAHQAAAKANGPANVNNKAKFSQAREPKKEREPPKPVRTNRGFFSRMIRFLVKLSLMSVILAGLAATVGILLNCADGGKSIPGSKPLCADLTKLTEFKSPSPRFFANVQKTYGTVFNGYYARVQPTVFAVKTKWNEFHREFVKSDIGLVIDRYYHKVHAFIVDISLRIVRFLQTQRVAVEHWWETDGRDRLAGAMDAIYVTATVMTEIIKDLLQLSFEALQAFYHRVEVFVSIWSSRGLAKAIEAGF</sequence>
<name>W6NAB5_HAECO</name>
<gene>
    <name evidence="5" type="ORF">HCOI_00756900</name>
</gene>
<dbReference type="EMBL" id="CAVP010056749">
    <property type="protein sequence ID" value="CDL94233.1"/>
    <property type="molecule type" value="Genomic_DNA"/>
</dbReference>
<feature type="transmembrane region" description="Helical" evidence="4">
    <location>
        <begin position="239"/>
        <end position="261"/>
    </location>
</feature>
<evidence type="ECO:0000256" key="3">
    <source>
        <dbReference type="SAM" id="MobiDB-lite"/>
    </source>
</evidence>